<organism evidence="5 6">
    <name type="scientific">Ophiostoma piceae (strain UAMH 11346)</name>
    <name type="common">Sap stain fungus</name>
    <dbReference type="NCBI Taxonomy" id="1262450"/>
    <lineage>
        <taxon>Eukaryota</taxon>
        <taxon>Fungi</taxon>
        <taxon>Dikarya</taxon>
        <taxon>Ascomycota</taxon>
        <taxon>Pezizomycotina</taxon>
        <taxon>Sordariomycetes</taxon>
        <taxon>Sordariomycetidae</taxon>
        <taxon>Ophiostomatales</taxon>
        <taxon>Ophiostomataceae</taxon>
        <taxon>Ophiostoma</taxon>
    </lineage>
</organism>
<dbReference type="GO" id="GO:0005829">
    <property type="term" value="C:cytosol"/>
    <property type="evidence" value="ECO:0007669"/>
    <property type="project" value="TreeGrafter"/>
</dbReference>
<reference evidence="5 6" key="1">
    <citation type="journal article" date="2013" name="BMC Genomics">
        <title>The genome and transcriptome of the pine saprophyte Ophiostoma piceae, and a comparison with the bark beetle-associated pine pathogen Grosmannia clavigera.</title>
        <authorList>
            <person name="Haridas S."/>
            <person name="Wang Y."/>
            <person name="Lim L."/>
            <person name="Massoumi Alamouti S."/>
            <person name="Jackman S."/>
            <person name="Docking R."/>
            <person name="Robertson G."/>
            <person name="Birol I."/>
            <person name="Bohlmann J."/>
            <person name="Breuil C."/>
        </authorList>
    </citation>
    <scope>NUCLEOTIDE SEQUENCE [LARGE SCALE GENOMIC DNA]</scope>
    <source>
        <strain evidence="5 6">UAMH 11346</strain>
    </source>
</reference>
<sequence length="1325" mass="141484">MVSSATQRPIRISIDRGGTFTDCVARVDGQDDIVIKILSVDPHNYSDAPTEAIRRVLETYSSKEIPRGTELDLGDVEWIRMGTTVATNALLERKGERTAFLVTRGFRDVLQIGNQSRPFMFDLAIRRPDPLYSDVFEVDERVVLESCSDSDLRTLKLASPAPLRSATGASSGEVVHVVTPLDSTSTLAYLREIYAQGYRSIAVCLMHAYVFPEHELAIEALAREAGFVNITVSHQVSSRPKLVPRGNSAIVDAYLTPTIRQYLDQFSSSFPNLDRDGTRLEFMQSDGGLVPAASLRGLHSILSGPAGGVVGYSETCYDDGAAHERDSTAKTPAVIGFDMGGTSTDVSRFDGTLDHIFETTTAGIAVHVPQLNVNTIAAGGGSILAWRDGLMSVGPESASSHPGPSCYRKGGPLTVTDANLALGRLLPEHFPSVFGPNEDQPLDREIVIKMFDELAKTVSQDTGRTLTWPEVAHGFLEVANSAMCGPIRSLTEARGFNTADHNLASFGGAGGQHACAIAEALNIRRVIVHKYSSILSAYGIGLASVVHEEEQPCAKAYEGADNIASITAGLNALSRAALNHESIKSFSLVDAHGFLNMRYDGSDTAIMVALHDGVDAAQAFIDAHHQQFGFTPVGRTIFVDTIRVRAVARQPERAVPPKTSAAISRAATETGTALLPKPISSRSVYFGTTGWTDTPVYMFSSIPEGVEIPGPALIVDKTQTLLVGGNASAHMDRDRLIMDVEAPRTKNISADVIDPIALSVFRHRFMGVAEQMGRVLQNVSVSANIKERLDFSCAIFTPDGSLVANAPHVPAMIGSMAFAVKSQIDTWTGKLQDGDVLISNSPAYGGTHLPDLTIITPVFDAEGKEIIFWAASRGHHADVGGILPGSMPPNSKFLWEEGAVFDSMLLVRDGVFAEEELTRILCVEPAKNAGCSGTRRFQDNVTDIKAQVAANHTGIRLVRQLIEEYTMDVVQVYMNAIQSSAELAIRNLFRKLAADPKTGGQLSAVDYMDDGTPICIKVTIDAKNGSACFDFTGTGPEVYGNWNAPPAICNSAIIYALRCMVDSDIPLNHGCIKPITLVLPDRSMLKPSFAAAVCAGNVLTSQRIVDVIFRAFGACAASQGCMNNFTFGLDGSKSVDVADGADISFGYYETISGGSGAGPTWSGTSGVHTNMTNTRITDPESLERRYPVVLRRFCLRTGSGGIGQYNGGNGVIRDVEFRIPMSASILSERRSFAPYGLAGGGDGQRGRNTWITTTGRTINIGGKNSVAVSAGDRVVIETPGGGAYGAIEEKADSTASTVDVSKLHPAFVPIAVGSVAATTALAEQS</sequence>
<accession>S3BS26</accession>
<evidence type="ECO:0000259" key="4">
    <source>
        <dbReference type="Pfam" id="PF05378"/>
    </source>
</evidence>
<dbReference type="PANTHER" id="PTHR11365">
    <property type="entry name" value="5-OXOPROLINASE RELATED"/>
    <property type="match status" value="1"/>
</dbReference>
<dbReference type="OMA" id="VANSAMC"/>
<comment type="similarity">
    <text evidence="1">Belongs to the oxoprolinase family.</text>
</comment>
<feature type="domain" description="Hydantoinase A/oxoprolinase" evidence="2">
    <location>
        <begin position="245"/>
        <end position="548"/>
    </location>
</feature>
<dbReference type="OrthoDB" id="3643at2759"/>
<evidence type="ECO:0000256" key="1">
    <source>
        <dbReference type="ARBA" id="ARBA00010403"/>
    </source>
</evidence>
<evidence type="ECO:0000259" key="2">
    <source>
        <dbReference type="Pfam" id="PF01968"/>
    </source>
</evidence>
<dbReference type="InterPro" id="IPR002821">
    <property type="entry name" value="Hydantoinase_A"/>
</dbReference>
<dbReference type="EMBL" id="KE148185">
    <property type="protein sequence ID" value="EPE02176.1"/>
    <property type="molecule type" value="Genomic_DNA"/>
</dbReference>
<proteinExistence type="inferred from homology"/>
<gene>
    <name evidence="5" type="ORF">F503_08483</name>
</gene>
<dbReference type="Pfam" id="PF05378">
    <property type="entry name" value="Hydant_A_N"/>
    <property type="match status" value="1"/>
</dbReference>
<evidence type="ECO:0000259" key="3">
    <source>
        <dbReference type="Pfam" id="PF02538"/>
    </source>
</evidence>
<dbReference type="eggNOG" id="KOG1939">
    <property type="taxonomic scope" value="Eukaryota"/>
</dbReference>
<name>S3BS26_OPHP1</name>
<dbReference type="VEuPathDB" id="FungiDB:F503_08483"/>
<feature type="domain" description="Hydantoinase/oxoprolinase N-terminal" evidence="4">
    <location>
        <begin position="11"/>
        <end position="225"/>
    </location>
</feature>
<dbReference type="Pfam" id="PF01968">
    <property type="entry name" value="Hydantoinase_A"/>
    <property type="match status" value="1"/>
</dbReference>
<feature type="domain" description="Hydantoinase B/oxoprolinase" evidence="3">
    <location>
        <begin position="754"/>
        <end position="1286"/>
    </location>
</feature>
<protein>
    <submittedName>
        <fullName evidence="5">Hydantoinase b oxoprolinase</fullName>
    </submittedName>
</protein>
<dbReference type="HOGENOM" id="CLU_002157_0_0_1"/>
<dbReference type="InterPro" id="IPR045079">
    <property type="entry name" value="Oxoprolinase-like"/>
</dbReference>
<dbReference type="PANTHER" id="PTHR11365:SF26">
    <property type="entry name" value="5-OXOPROLINASE"/>
    <property type="match status" value="1"/>
</dbReference>
<dbReference type="Proteomes" id="UP000016923">
    <property type="component" value="Unassembled WGS sequence"/>
</dbReference>
<dbReference type="GO" id="GO:0006749">
    <property type="term" value="P:glutathione metabolic process"/>
    <property type="evidence" value="ECO:0007669"/>
    <property type="project" value="TreeGrafter"/>
</dbReference>
<keyword evidence="6" id="KW-1185">Reference proteome</keyword>
<dbReference type="STRING" id="1262450.S3BS26"/>
<dbReference type="InterPro" id="IPR008040">
    <property type="entry name" value="Hydant_A_N"/>
</dbReference>
<evidence type="ECO:0000313" key="6">
    <source>
        <dbReference type="Proteomes" id="UP000016923"/>
    </source>
</evidence>
<dbReference type="Pfam" id="PF02538">
    <property type="entry name" value="Hydantoinase_B"/>
    <property type="match status" value="1"/>
</dbReference>
<evidence type="ECO:0000313" key="5">
    <source>
        <dbReference type="EMBL" id="EPE02176.1"/>
    </source>
</evidence>
<dbReference type="GO" id="GO:0017168">
    <property type="term" value="F:5-oxoprolinase (ATP-hydrolyzing) activity"/>
    <property type="evidence" value="ECO:0007669"/>
    <property type="project" value="TreeGrafter"/>
</dbReference>
<dbReference type="InterPro" id="IPR003692">
    <property type="entry name" value="Hydantoinase_B"/>
</dbReference>